<evidence type="ECO:0000313" key="8">
    <source>
        <dbReference type="EMBL" id="KER19244.1"/>
    </source>
</evidence>
<feature type="domain" description="Anoctamin transmembrane" evidence="7">
    <location>
        <begin position="198"/>
        <end position="674"/>
    </location>
</feature>
<evidence type="ECO:0000256" key="6">
    <source>
        <dbReference type="RuleBase" id="RU280814"/>
    </source>
</evidence>
<sequence>MSRNGTTEFCLLLSSCISTPEIASLVAGCFSRGHPPNAPIQPSKTNPYLSVRTCCQTISDGIYHFKHSEHFLLITLSRQLILECAISIVPKLKNDISVLERSVDELSVGQISWLAELALKSYVLDKDMLVKLLHATQFRAPHLTLFPAQHHFKPTLFLLEQMGVVSELVLCHDKEQLRSIWSNHFQSTRLFPDALALRGYFGDSIGFYFNWMQTYCLFLLGPTVVALLCHLISLMINFINTHLHSSPEEPVPSAPELVIRLMFTLLMIIWALICTKLWSRQHATLVECWSSNPLLKDTTNDLAWLFRLLDQRPGYHGLWRESCVTGQMEVHFPAWRRRLRYLISSLVIVCCLLAAGFVHVVLLNLEGYVTEEKAPAIFFRFISRHTFHGALFDPNGPGFYPYIPGVLHSLLVFVMNQLVFHSIAKYLTDYENHQSWEEYDRALIIKRFLFEMLDAYGCLAYLGFVLSDSEALRSLLLTMLLTDSLRRFVIESLIPLIIYQFRMWHEKRLAAKEKRAADCDTLPIPAIDWSNYKRELCAESYEPFDDYLEMVLQHGYLVLFAYVCPLLGAPIALVSTFFEAHSDAFKMLRVTRRPRPRLLIRGSFTWLVLLGAQAWLSILTNVGLFVSFLHTHLTESDTDFSLLFLILEHGLFVVAICIHLFVQDVPSVVRDARHSREFRRVNVFSTVSNTT</sequence>
<dbReference type="EMBL" id="KL597274">
    <property type="protein sequence ID" value="KER19244.1"/>
    <property type="molecule type" value="Genomic_DNA"/>
</dbReference>
<evidence type="ECO:0000256" key="3">
    <source>
        <dbReference type="ARBA" id="ARBA00022692"/>
    </source>
</evidence>
<dbReference type="Pfam" id="PF04547">
    <property type="entry name" value="Anoctamin"/>
    <property type="match status" value="1"/>
</dbReference>
<feature type="transmembrane region" description="Helical" evidence="6">
    <location>
        <begin position="215"/>
        <end position="239"/>
    </location>
</feature>
<dbReference type="RefSeq" id="XP_009177007.1">
    <property type="nucleotide sequence ID" value="XM_009178743.1"/>
</dbReference>
<evidence type="ECO:0000256" key="4">
    <source>
        <dbReference type="ARBA" id="ARBA00022989"/>
    </source>
</evidence>
<dbReference type="KEGG" id="ovi:T265_11918"/>
<dbReference type="GO" id="GO:0005254">
    <property type="term" value="F:chloride channel activity"/>
    <property type="evidence" value="ECO:0007669"/>
    <property type="project" value="TreeGrafter"/>
</dbReference>
<keyword evidence="5 6" id="KW-0472">Membrane</keyword>
<name>A0A074ZVQ3_OPIVI</name>
<evidence type="ECO:0000259" key="7">
    <source>
        <dbReference type="Pfam" id="PF04547"/>
    </source>
</evidence>
<dbReference type="AlphaFoldDB" id="A0A074ZVQ3"/>
<protein>
    <recommendedName>
        <fullName evidence="6">Anoctamin</fullName>
    </recommendedName>
</protein>
<dbReference type="PANTHER" id="PTHR12308:SF73">
    <property type="entry name" value="ANOCTAMIN"/>
    <property type="match status" value="1"/>
</dbReference>
<accession>A0A074ZVQ3</accession>
<dbReference type="GeneID" id="20326086"/>
<dbReference type="InterPro" id="IPR007632">
    <property type="entry name" value="Anoctamin"/>
</dbReference>
<dbReference type="Proteomes" id="UP000054324">
    <property type="component" value="Unassembled WGS sequence"/>
</dbReference>
<comment type="similarity">
    <text evidence="2 6">Belongs to the anoctamin family.</text>
</comment>
<dbReference type="STRING" id="6198.A0A074ZVQ3"/>
<keyword evidence="4 6" id="KW-1133">Transmembrane helix</keyword>
<evidence type="ECO:0000256" key="5">
    <source>
        <dbReference type="ARBA" id="ARBA00023136"/>
    </source>
</evidence>
<dbReference type="OrthoDB" id="296386at2759"/>
<dbReference type="InterPro" id="IPR049452">
    <property type="entry name" value="Anoctamin_TM"/>
</dbReference>
<feature type="transmembrane region" description="Helical" evidence="6">
    <location>
        <begin position="448"/>
        <end position="467"/>
    </location>
</feature>
<gene>
    <name evidence="8" type="ORF">T265_11918</name>
</gene>
<feature type="transmembrane region" description="Helical" evidence="6">
    <location>
        <begin position="406"/>
        <end position="427"/>
    </location>
</feature>
<keyword evidence="9" id="KW-1185">Reference proteome</keyword>
<feature type="transmembrane region" description="Helical" evidence="6">
    <location>
        <begin position="259"/>
        <end position="278"/>
    </location>
</feature>
<feature type="transmembrane region" description="Helical" evidence="6">
    <location>
        <begin position="640"/>
        <end position="662"/>
    </location>
</feature>
<organism evidence="8 9">
    <name type="scientific">Opisthorchis viverrini</name>
    <name type="common">Southeast Asian liver fluke</name>
    <dbReference type="NCBI Taxonomy" id="6198"/>
    <lineage>
        <taxon>Eukaryota</taxon>
        <taxon>Metazoa</taxon>
        <taxon>Spiralia</taxon>
        <taxon>Lophotrochozoa</taxon>
        <taxon>Platyhelminthes</taxon>
        <taxon>Trematoda</taxon>
        <taxon>Digenea</taxon>
        <taxon>Opisthorchiida</taxon>
        <taxon>Opisthorchiata</taxon>
        <taxon>Opisthorchiidae</taxon>
        <taxon>Opisthorchis</taxon>
    </lineage>
</organism>
<dbReference type="PANTHER" id="PTHR12308">
    <property type="entry name" value="ANOCTAMIN"/>
    <property type="match status" value="1"/>
</dbReference>
<feature type="transmembrane region" description="Helical" evidence="6">
    <location>
        <begin position="598"/>
        <end position="620"/>
    </location>
</feature>
<dbReference type="CTD" id="20326086"/>
<reference evidence="8 9" key="1">
    <citation type="submission" date="2013-11" db="EMBL/GenBank/DDBJ databases">
        <title>Opisthorchis viverrini - life in the bile duct.</title>
        <authorList>
            <person name="Young N.D."/>
            <person name="Nagarajan N."/>
            <person name="Lin S.J."/>
            <person name="Korhonen P.K."/>
            <person name="Jex A.R."/>
            <person name="Hall R.S."/>
            <person name="Safavi-Hemami H."/>
            <person name="Kaewkong W."/>
            <person name="Bertrand D."/>
            <person name="Gao S."/>
            <person name="Seet Q."/>
            <person name="Wongkham S."/>
            <person name="Teh B.T."/>
            <person name="Wongkham C."/>
            <person name="Intapan P.M."/>
            <person name="Maleewong W."/>
            <person name="Yang X."/>
            <person name="Hu M."/>
            <person name="Wang Z."/>
            <person name="Hofmann A."/>
            <person name="Sternberg P.W."/>
            <person name="Tan P."/>
            <person name="Wang J."/>
            <person name="Gasser R.B."/>
        </authorList>
    </citation>
    <scope>NUCLEOTIDE SEQUENCE [LARGE SCALE GENOMIC DNA]</scope>
</reference>
<evidence type="ECO:0000256" key="2">
    <source>
        <dbReference type="ARBA" id="ARBA00009671"/>
    </source>
</evidence>
<evidence type="ECO:0000313" key="9">
    <source>
        <dbReference type="Proteomes" id="UP000054324"/>
    </source>
</evidence>
<dbReference type="GO" id="GO:0016020">
    <property type="term" value="C:membrane"/>
    <property type="evidence" value="ECO:0007669"/>
    <property type="project" value="UniProtKB-SubCell"/>
</dbReference>
<evidence type="ECO:0000256" key="1">
    <source>
        <dbReference type="ARBA" id="ARBA00004141"/>
    </source>
</evidence>
<keyword evidence="3 6" id="KW-0812">Transmembrane</keyword>
<proteinExistence type="inferred from homology"/>
<feature type="transmembrane region" description="Helical" evidence="6">
    <location>
        <begin position="556"/>
        <end position="578"/>
    </location>
</feature>
<feature type="transmembrane region" description="Helical" evidence="6">
    <location>
        <begin position="341"/>
        <end position="362"/>
    </location>
</feature>
<comment type="subcellular location">
    <subcellularLocation>
        <location evidence="1 6">Membrane</location>
        <topology evidence="1 6">Multi-pass membrane protein</topology>
    </subcellularLocation>
</comment>